<evidence type="ECO:0000256" key="5">
    <source>
        <dbReference type="ARBA" id="ARBA00022927"/>
    </source>
</evidence>
<evidence type="ECO:0000256" key="6">
    <source>
        <dbReference type="ARBA" id="ARBA00022946"/>
    </source>
</evidence>
<dbReference type="GO" id="GO:0006886">
    <property type="term" value="P:intracellular protein transport"/>
    <property type="evidence" value="ECO:0007669"/>
    <property type="project" value="InterPro"/>
</dbReference>
<evidence type="ECO:0000256" key="2">
    <source>
        <dbReference type="ARBA" id="ARBA00022448"/>
    </source>
</evidence>
<dbReference type="SUPFAM" id="SSF48403">
    <property type="entry name" value="Ankyrin repeat"/>
    <property type="match status" value="1"/>
</dbReference>
<dbReference type="EMBL" id="GGEC01037888">
    <property type="protein sequence ID" value="MBX18372.1"/>
    <property type="molecule type" value="Transcribed_RNA"/>
</dbReference>
<name>A0A2P2LK87_RHIMU</name>
<evidence type="ECO:0000256" key="7">
    <source>
        <dbReference type="ARBA" id="ARBA00023043"/>
    </source>
</evidence>
<evidence type="ECO:0000256" key="4">
    <source>
        <dbReference type="ARBA" id="ARBA00022640"/>
    </source>
</evidence>
<dbReference type="GO" id="GO:0090391">
    <property type="term" value="P:granum assembly"/>
    <property type="evidence" value="ECO:0007669"/>
    <property type="project" value="InterPro"/>
</dbReference>
<dbReference type="InterPro" id="IPR036770">
    <property type="entry name" value="Ankyrin_rpt-contain_sf"/>
</dbReference>
<evidence type="ECO:0000256" key="3">
    <source>
        <dbReference type="ARBA" id="ARBA00022528"/>
    </source>
</evidence>
<keyword evidence="6" id="KW-0809">Transit peptide</keyword>
<proteinExistence type="predicted"/>
<dbReference type="Gene3D" id="1.25.40.20">
    <property type="entry name" value="Ankyrin repeat-containing domain"/>
    <property type="match status" value="1"/>
</dbReference>
<keyword evidence="5" id="KW-0653">Protein transport</keyword>
<keyword evidence="4" id="KW-0934">Plastid</keyword>
<protein>
    <recommendedName>
        <fullName evidence="9">Protein LHCP TRANSLOCATION DEFECT</fullName>
    </recommendedName>
</protein>
<sequence>MSTSTTPCTIHLGFACRTLNSPSCMPKLASQFLGVRSKVRPLRIGPSNGSRATCWFKFGKNGVDADGAGIYGRQTRDDFDRDDVEQYFNYMGMLAVEGSYDKMEALLNHDIHPVDILLMLAASEGDKPKIEELLRAGASYNVKDADGRTALDRANEDIKDFILGFSVQKT</sequence>
<dbReference type="EMBL" id="GGEC01037893">
    <property type="protein sequence ID" value="MBX18377.1"/>
    <property type="molecule type" value="Transcribed_RNA"/>
</dbReference>
<organism evidence="10">
    <name type="scientific">Rhizophora mucronata</name>
    <name type="common">Asiatic mangrove</name>
    <dbReference type="NCBI Taxonomy" id="61149"/>
    <lineage>
        <taxon>Eukaryota</taxon>
        <taxon>Viridiplantae</taxon>
        <taxon>Streptophyta</taxon>
        <taxon>Embryophyta</taxon>
        <taxon>Tracheophyta</taxon>
        <taxon>Spermatophyta</taxon>
        <taxon>Magnoliopsida</taxon>
        <taxon>eudicotyledons</taxon>
        <taxon>Gunneridae</taxon>
        <taxon>Pentapetalae</taxon>
        <taxon>rosids</taxon>
        <taxon>fabids</taxon>
        <taxon>Malpighiales</taxon>
        <taxon>Rhizophoraceae</taxon>
        <taxon>Rhizophora</taxon>
    </lineage>
</organism>
<evidence type="ECO:0000313" key="10">
    <source>
        <dbReference type="EMBL" id="MBX18377.1"/>
    </source>
</evidence>
<reference evidence="10" key="1">
    <citation type="submission" date="2018-02" db="EMBL/GenBank/DDBJ databases">
        <title>Rhizophora mucronata_Transcriptome.</title>
        <authorList>
            <person name="Meera S.P."/>
            <person name="Sreeshan A."/>
            <person name="Augustine A."/>
        </authorList>
    </citation>
    <scope>NUCLEOTIDE SEQUENCE</scope>
    <source>
        <tissue evidence="10">Leaf</tissue>
    </source>
</reference>
<keyword evidence="3" id="KW-0150">Chloroplast</keyword>
<dbReference type="GO" id="GO:0009570">
    <property type="term" value="C:chloroplast stroma"/>
    <property type="evidence" value="ECO:0007669"/>
    <property type="project" value="InterPro"/>
</dbReference>
<comment type="function">
    <text evidence="8">Involved in the import of light-harvesting complex proteins (LHCP) and subsequent routing of these proteins to the chloroplast signal recognition particle (SRP) pathway.</text>
</comment>
<comment type="subcellular location">
    <subcellularLocation>
        <location evidence="1">Plastid</location>
        <location evidence="1">Chloroplast</location>
    </subcellularLocation>
</comment>
<dbReference type="AlphaFoldDB" id="A0A2P2LK87"/>
<evidence type="ECO:0000256" key="9">
    <source>
        <dbReference type="ARBA" id="ARBA00067995"/>
    </source>
</evidence>
<dbReference type="FunFam" id="1.25.40.20:FF:000251">
    <property type="entry name" value="Protein LHCP TRANSLOCATION DEFECT"/>
    <property type="match status" value="1"/>
</dbReference>
<dbReference type="PANTHER" id="PTHR47317:SF1">
    <property type="entry name" value="PROTEIN LHCP TRANSLOCATION DEFECT"/>
    <property type="match status" value="1"/>
</dbReference>
<keyword evidence="2" id="KW-0813">Transport</keyword>
<dbReference type="InterPro" id="IPR044242">
    <property type="entry name" value="LTD-like"/>
</dbReference>
<keyword evidence="7" id="KW-0040">ANK repeat</keyword>
<accession>A0A2P2LK87</accession>
<evidence type="ECO:0000256" key="8">
    <source>
        <dbReference type="ARBA" id="ARBA00056210"/>
    </source>
</evidence>
<dbReference type="PANTHER" id="PTHR47317">
    <property type="entry name" value="PROTEIN LHCP TRANSLOCATION DEFECT"/>
    <property type="match status" value="1"/>
</dbReference>
<dbReference type="GO" id="GO:0009941">
    <property type="term" value="C:chloroplast envelope"/>
    <property type="evidence" value="ECO:0007669"/>
    <property type="project" value="TreeGrafter"/>
</dbReference>
<evidence type="ECO:0000256" key="1">
    <source>
        <dbReference type="ARBA" id="ARBA00004229"/>
    </source>
</evidence>